<accession>L9Y046</accession>
<dbReference type="InterPro" id="IPR058288">
    <property type="entry name" value="DUF7982"/>
</dbReference>
<evidence type="ECO:0000256" key="2">
    <source>
        <dbReference type="SAM" id="Phobius"/>
    </source>
</evidence>
<name>L9Y046_9EURY</name>
<sequence>MTADPADGRAVRRRSSDDSRPNASDAERFSRGREDARSFDGRVPTPSVGFAALGALAFVAGLALPDGRAVLFALAGIGGFAAALAFELEPERAIEARDATRAYETSARNLARLAESVGATGDRRYAPVAGGGPGGVRLVVPLAADRPRSADAIGDGGEAEGETLSLDPIGAPFVAELERSLEDGLAGDPERLAEQLTEALTDRFELGDRADPSVDAEDGRLDVAVSAGVFGPVDRFDHPVVSILGVGLAVGLERPVDTIVLAERTGERRVTCRWEPDGTSHGDADAGDVDG</sequence>
<protein>
    <recommendedName>
        <fullName evidence="3">DUF7982 domain-containing protein</fullName>
    </recommendedName>
</protein>
<keyword evidence="2" id="KW-1133">Transmembrane helix</keyword>
<keyword evidence="2" id="KW-0472">Membrane</keyword>
<evidence type="ECO:0000313" key="5">
    <source>
        <dbReference type="Proteomes" id="UP000011531"/>
    </source>
</evidence>
<proteinExistence type="predicted"/>
<evidence type="ECO:0000313" key="4">
    <source>
        <dbReference type="EMBL" id="ELY66243.1"/>
    </source>
</evidence>
<evidence type="ECO:0000256" key="1">
    <source>
        <dbReference type="SAM" id="MobiDB-lite"/>
    </source>
</evidence>
<feature type="domain" description="DUF7982" evidence="3">
    <location>
        <begin position="34"/>
        <end position="274"/>
    </location>
</feature>
<dbReference type="Proteomes" id="UP000011531">
    <property type="component" value="Unassembled WGS sequence"/>
</dbReference>
<organism evidence="4 5">
    <name type="scientific">Natronococcus jeotgali DSM 18795</name>
    <dbReference type="NCBI Taxonomy" id="1227498"/>
    <lineage>
        <taxon>Archaea</taxon>
        <taxon>Methanobacteriati</taxon>
        <taxon>Methanobacteriota</taxon>
        <taxon>Stenosarchaea group</taxon>
        <taxon>Halobacteria</taxon>
        <taxon>Halobacteriales</taxon>
        <taxon>Natrialbaceae</taxon>
        <taxon>Natronococcus</taxon>
    </lineage>
</organism>
<reference evidence="4 5" key="1">
    <citation type="journal article" date="2014" name="PLoS Genet.">
        <title>Phylogenetically driven sequencing of extremely halophilic archaea reveals strategies for static and dynamic osmo-response.</title>
        <authorList>
            <person name="Becker E.A."/>
            <person name="Seitzer P.M."/>
            <person name="Tritt A."/>
            <person name="Larsen D."/>
            <person name="Krusor M."/>
            <person name="Yao A.I."/>
            <person name="Wu D."/>
            <person name="Madern D."/>
            <person name="Eisen J.A."/>
            <person name="Darling A.E."/>
            <person name="Facciotti M.T."/>
        </authorList>
    </citation>
    <scope>NUCLEOTIDE SEQUENCE [LARGE SCALE GENOMIC DNA]</scope>
    <source>
        <strain evidence="4 5">DSM 18795</strain>
    </source>
</reference>
<dbReference type="RefSeq" id="WP_008419869.1">
    <property type="nucleotide sequence ID" value="NZ_AOIA01000018.1"/>
</dbReference>
<feature type="compositionally biased region" description="Basic and acidic residues" evidence="1">
    <location>
        <begin position="1"/>
        <end position="40"/>
    </location>
</feature>
<keyword evidence="2" id="KW-0812">Transmembrane</keyword>
<keyword evidence="5" id="KW-1185">Reference proteome</keyword>
<dbReference type="Pfam" id="PF25939">
    <property type="entry name" value="DUF7982"/>
    <property type="match status" value="1"/>
</dbReference>
<feature type="transmembrane region" description="Helical" evidence="2">
    <location>
        <begin position="43"/>
        <end position="63"/>
    </location>
</feature>
<evidence type="ECO:0000259" key="3">
    <source>
        <dbReference type="Pfam" id="PF25939"/>
    </source>
</evidence>
<comment type="caution">
    <text evidence="4">The sequence shown here is derived from an EMBL/GenBank/DDBJ whole genome shotgun (WGS) entry which is preliminary data.</text>
</comment>
<dbReference type="PATRIC" id="fig|1227498.3.peg.324"/>
<dbReference type="OrthoDB" id="214277at2157"/>
<dbReference type="EMBL" id="AOIA01000018">
    <property type="protein sequence ID" value="ELY66243.1"/>
    <property type="molecule type" value="Genomic_DNA"/>
</dbReference>
<gene>
    <name evidence="4" type="ORF">C492_01643</name>
</gene>
<feature type="transmembrane region" description="Helical" evidence="2">
    <location>
        <begin position="69"/>
        <end position="88"/>
    </location>
</feature>
<feature type="region of interest" description="Disordered" evidence="1">
    <location>
        <begin position="1"/>
        <end position="41"/>
    </location>
</feature>
<dbReference type="AlphaFoldDB" id="L9Y046"/>